<proteinExistence type="inferred from homology"/>
<dbReference type="InterPro" id="IPR007627">
    <property type="entry name" value="RNA_pol_sigma70_r2"/>
</dbReference>
<accession>A0ABP3UA57</accession>
<protein>
    <submittedName>
        <fullName evidence="8">Sigma-70 family RNA polymerase sigma factor</fullName>
    </submittedName>
</protein>
<dbReference type="Pfam" id="PF04542">
    <property type="entry name" value="Sigma70_r2"/>
    <property type="match status" value="1"/>
</dbReference>
<dbReference type="PANTHER" id="PTHR43133">
    <property type="entry name" value="RNA POLYMERASE ECF-TYPE SIGMA FACTO"/>
    <property type="match status" value="1"/>
</dbReference>
<evidence type="ECO:0000313" key="9">
    <source>
        <dbReference type="Proteomes" id="UP001501758"/>
    </source>
</evidence>
<dbReference type="EMBL" id="BAAAGE010000003">
    <property type="protein sequence ID" value="GAA0728254.1"/>
    <property type="molecule type" value="Genomic_DNA"/>
</dbReference>
<evidence type="ECO:0000256" key="1">
    <source>
        <dbReference type="ARBA" id="ARBA00010641"/>
    </source>
</evidence>
<dbReference type="InterPro" id="IPR039425">
    <property type="entry name" value="RNA_pol_sigma-70-like"/>
</dbReference>
<keyword evidence="9" id="KW-1185">Reference proteome</keyword>
<dbReference type="InterPro" id="IPR014284">
    <property type="entry name" value="RNA_pol_sigma-70_dom"/>
</dbReference>
<evidence type="ECO:0000313" key="8">
    <source>
        <dbReference type="EMBL" id="GAA0728254.1"/>
    </source>
</evidence>
<dbReference type="CDD" id="cd06171">
    <property type="entry name" value="Sigma70_r4"/>
    <property type="match status" value="1"/>
</dbReference>
<feature type="domain" description="RNA polymerase sigma-70 region 2" evidence="6">
    <location>
        <begin position="23"/>
        <end position="89"/>
    </location>
</feature>
<dbReference type="InterPro" id="IPR007630">
    <property type="entry name" value="RNA_pol_sigma70_r4"/>
</dbReference>
<dbReference type="InterPro" id="IPR036388">
    <property type="entry name" value="WH-like_DNA-bd_sf"/>
</dbReference>
<keyword evidence="4" id="KW-0238">DNA-binding</keyword>
<keyword evidence="5" id="KW-0804">Transcription</keyword>
<evidence type="ECO:0000256" key="5">
    <source>
        <dbReference type="ARBA" id="ARBA00023163"/>
    </source>
</evidence>
<sequence>MKDDLELIKKLQNQDTQALSRVYDLYSGAIYGVILRMCKDEGLAQDLLQETFMKIWQKSNTYDPEKGKFFTWSYRIARNITLNSLRKKDALLIQTEDLSVYKERSTSEAGKDITQLEGSLKRLEPHHQKALELVYFNGLTHREAHQEMNVPLGTFKSYIKQALKKLRESYKEELGIVWIIIEMMR</sequence>
<feature type="domain" description="RNA polymerase sigma-70 region 4" evidence="7">
    <location>
        <begin position="120"/>
        <end position="168"/>
    </location>
</feature>
<dbReference type="InterPro" id="IPR013325">
    <property type="entry name" value="RNA_pol_sigma_r2"/>
</dbReference>
<dbReference type="SUPFAM" id="SSF88946">
    <property type="entry name" value="Sigma2 domain of RNA polymerase sigma factors"/>
    <property type="match status" value="1"/>
</dbReference>
<dbReference type="Gene3D" id="1.10.10.10">
    <property type="entry name" value="Winged helix-like DNA-binding domain superfamily/Winged helix DNA-binding domain"/>
    <property type="match status" value="1"/>
</dbReference>
<name>A0ABP3UA57_9FLAO</name>
<dbReference type="NCBIfam" id="TIGR02937">
    <property type="entry name" value="sigma70-ECF"/>
    <property type="match status" value="1"/>
</dbReference>
<evidence type="ECO:0000259" key="6">
    <source>
        <dbReference type="Pfam" id="PF04542"/>
    </source>
</evidence>
<comment type="similarity">
    <text evidence="1">Belongs to the sigma-70 factor family. ECF subfamily.</text>
</comment>
<gene>
    <name evidence="8" type="ORF">GCM10009430_37230</name>
</gene>
<evidence type="ECO:0000259" key="7">
    <source>
        <dbReference type="Pfam" id="PF04545"/>
    </source>
</evidence>
<keyword evidence="2" id="KW-0805">Transcription regulation</keyword>
<keyword evidence="3" id="KW-0731">Sigma factor</keyword>
<evidence type="ECO:0000256" key="2">
    <source>
        <dbReference type="ARBA" id="ARBA00023015"/>
    </source>
</evidence>
<dbReference type="RefSeq" id="WP_343913758.1">
    <property type="nucleotide sequence ID" value="NZ_BAAAGE010000003.1"/>
</dbReference>
<reference evidence="9" key="1">
    <citation type="journal article" date="2019" name="Int. J. Syst. Evol. Microbiol.">
        <title>The Global Catalogue of Microorganisms (GCM) 10K type strain sequencing project: providing services to taxonomists for standard genome sequencing and annotation.</title>
        <authorList>
            <consortium name="The Broad Institute Genomics Platform"/>
            <consortium name="The Broad Institute Genome Sequencing Center for Infectious Disease"/>
            <person name="Wu L."/>
            <person name="Ma J."/>
        </authorList>
    </citation>
    <scope>NUCLEOTIDE SEQUENCE [LARGE SCALE GENOMIC DNA]</scope>
    <source>
        <strain evidence="9">JCM 15974</strain>
    </source>
</reference>
<dbReference type="InterPro" id="IPR013324">
    <property type="entry name" value="RNA_pol_sigma_r3/r4-like"/>
</dbReference>
<dbReference type="Pfam" id="PF04545">
    <property type="entry name" value="Sigma70_r4"/>
    <property type="match status" value="1"/>
</dbReference>
<dbReference type="Gene3D" id="1.10.1740.10">
    <property type="match status" value="1"/>
</dbReference>
<dbReference type="Proteomes" id="UP001501758">
    <property type="component" value="Unassembled WGS sequence"/>
</dbReference>
<evidence type="ECO:0000256" key="4">
    <source>
        <dbReference type="ARBA" id="ARBA00023125"/>
    </source>
</evidence>
<organism evidence="8 9">
    <name type="scientific">Aquimarina litoralis</name>
    <dbReference type="NCBI Taxonomy" id="584605"/>
    <lineage>
        <taxon>Bacteria</taxon>
        <taxon>Pseudomonadati</taxon>
        <taxon>Bacteroidota</taxon>
        <taxon>Flavobacteriia</taxon>
        <taxon>Flavobacteriales</taxon>
        <taxon>Flavobacteriaceae</taxon>
        <taxon>Aquimarina</taxon>
    </lineage>
</organism>
<evidence type="ECO:0000256" key="3">
    <source>
        <dbReference type="ARBA" id="ARBA00023082"/>
    </source>
</evidence>
<dbReference type="SUPFAM" id="SSF88659">
    <property type="entry name" value="Sigma3 and sigma4 domains of RNA polymerase sigma factors"/>
    <property type="match status" value="1"/>
</dbReference>
<dbReference type="PANTHER" id="PTHR43133:SF62">
    <property type="entry name" value="RNA POLYMERASE SIGMA FACTOR SIGZ"/>
    <property type="match status" value="1"/>
</dbReference>
<comment type="caution">
    <text evidence="8">The sequence shown here is derived from an EMBL/GenBank/DDBJ whole genome shotgun (WGS) entry which is preliminary data.</text>
</comment>